<protein>
    <recommendedName>
        <fullName evidence="5">PGF-CTERM sorting domain-containing protein</fullName>
    </recommendedName>
</protein>
<comment type="caution">
    <text evidence="3">The sequence shown here is derived from an EMBL/GenBank/DDBJ whole genome shotgun (WGS) entry which is preliminary data.</text>
</comment>
<sequence>MTTHDSESGSEHQELPRREFVSGLGGIAAGSLALRDSDTRSQASKITIEGAIPRPVEGLTSDNLTGLFVDVDAEGSDADTTALEDCNSLDQTGTPARYDIWLVERSQDDRQRTESTLFTDEETEVFESRQRADGRLALNVDSFAQNGGQSQTDARFIVNNQTACSGPFYSVELERVSAAGAGTPALPGGDETIEPGVQDTDTTGSATPGFGIFATVLAFCGVLCVAVVRRLRDGD</sequence>
<keyword evidence="2" id="KW-1133">Transmembrane helix</keyword>
<keyword evidence="4" id="KW-1185">Reference proteome</keyword>
<proteinExistence type="predicted"/>
<organism evidence="3 4">
    <name type="scientific">Haloferax namakaokahaiae</name>
    <dbReference type="NCBI Taxonomy" id="1748331"/>
    <lineage>
        <taxon>Archaea</taxon>
        <taxon>Methanobacteriati</taxon>
        <taxon>Methanobacteriota</taxon>
        <taxon>Stenosarchaea group</taxon>
        <taxon>Halobacteria</taxon>
        <taxon>Halobacteriales</taxon>
        <taxon>Haloferacaceae</taxon>
        <taxon>Haloferax</taxon>
    </lineage>
</organism>
<feature type="compositionally biased region" description="Basic and acidic residues" evidence="1">
    <location>
        <begin position="1"/>
        <end position="20"/>
    </location>
</feature>
<gene>
    <name evidence="3" type="ORF">ACFQJC_06660</name>
</gene>
<dbReference type="EMBL" id="JBHTAA010000002">
    <property type="protein sequence ID" value="MFC7203189.1"/>
    <property type="molecule type" value="Genomic_DNA"/>
</dbReference>
<dbReference type="Proteomes" id="UP001596481">
    <property type="component" value="Unassembled WGS sequence"/>
</dbReference>
<evidence type="ECO:0000256" key="1">
    <source>
        <dbReference type="SAM" id="MobiDB-lite"/>
    </source>
</evidence>
<name>A0ABD5ZDL7_9EURY</name>
<dbReference type="AlphaFoldDB" id="A0ABD5ZDL7"/>
<keyword evidence="2" id="KW-0472">Membrane</keyword>
<evidence type="ECO:0008006" key="5">
    <source>
        <dbReference type="Google" id="ProtNLM"/>
    </source>
</evidence>
<feature type="region of interest" description="Disordered" evidence="1">
    <location>
        <begin position="1"/>
        <end position="22"/>
    </location>
</feature>
<accession>A0ABD5ZDL7</accession>
<reference evidence="3 4" key="1">
    <citation type="journal article" date="2019" name="Int. J. Syst. Evol. Microbiol.">
        <title>The Global Catalogue of Microorganisms (GCM) 10K type strain sequencing project: providing services to taxonomists for standard genome sequencing and annotation.</title>
        <authorList>
            <consortium name="The Broad Institute Genomics Platform"/>
            <consortium name="The Broad Institute Genome Sequencing Center for Infectious Disease"/>
            <person name="Wu L."/>
            <person name="Ma J."/>
        </authorList>
    </citation>
    <scope>NUCLEOTIDE SEQUENCE [LARGE SCALE GENOMIC DNA]</scope>
    <source>
        <strain evidence="3 4">DSM 29988</strain>
    </source>
</reference>
<evidence type="ECO:0000313" key="3">
    <source>
        <dbReference type="EMBL" id="MFC7203189.1"/>
    </source>
</evidence>
<evidence type="ECO:0000313" key="4">
    <source>
        <dbReference type="Proteomes" id="UP001596481"/>
    </source>
</evidence>
<keyword evidence="2" id="KW-0812">Transmembrane</keyword>
<evidence type="ECO:0000256" key="2">
    <source>
        <dbReference type="SAM" id="Phobius"/>
    </source>
</evidence>
<feature type="transmembrane region" description="Helical" evidence="2">
    <location>
        <begin position="210"/>
        <end position="228"/>
    </location>
</feature>
<dbReference type="RefSeq" id="WP_390222529.1">
    <property type="nucleotide sequence ID" value="NZ_JBHTAA010000002.1"/>
</dbReference>